<dbReference type="Proteomes" id="UP000287798">
    <property type="component" value="Unassembled WGS sequence"/>
</dbReference>
<dbReference type="Gene3D" id="3.90.70.10">
    <property type="entry name" value="Cysteine proteinases"/>
    <property type="match status" value="1"/>
</dbReference>
<feature type="domain" description="N-acetyltransferase" evidence="3">
    <location>
        <begin position="1"/>
        <end position="145"/>
    </location>
</feature>
<dbReference type="PANTHER" id="PTHR43877">
    <property type="entry name" value="AMINOALKYLPHOSPHONATE N-ACETYLTRANSFERASE-RELATED-RELATED"/>
    <property type="match status" value="1"/>
</dbReference>
<dbReference type="InterPro" id="IPR050832">
    <property type="entry name" value="Bact_Acetyltransf"/>
</dbReference>
<dbReference type="Pfam" id="PF11814">
    <property type="entry name" value="DUF3335"/>
    <property type="match status" value="1"/>
</dbReference>
<sequence length="364" mass="41340">MIRPATLQDLDALVVLENRCFDIDRLSRRQFRYMLTRANAVTLVADDGAVRGYVLVLFHAGTSLARMYSIAVDPTARGRGLAADLLAAAEVAATQRGCVDMRLEVRPDNTGAIALYEGHGYRRFGTFDDYYEDHMEALRYEKRLIANLRPDMVRVPYYEQTLDFTCGPAALMMAMKALDANIELSRRTEIRIWRESTTVFMTSGHGGCGPQGLALSAHSRGFDVDLYLSSREAMFLDSVRSEEKREVIRLVNEDFLGQIAELPIRLFEAPLSVAELQAGFEAGGIPLVLISSYRIYREKFPHWVVVTGFDERFIYVHDPYVDYEKGKTRMDCINMPILKSDFERMARYGKSVQRAAIMIKKRKA</sequence>
<evidence type="ECO:0000313" key="5">
    <source>
        <dbReference type="Proteomes" id="UP000287798"/>
    </source>
</evidence>
<dbReference type="Pfam" id="PF00583">
    <property type="entry name" value="Acetyltransf_1"/>
    <property type="match status" value="1"/>
</dbReference>
<dbReference type="InterPro" id="IPR016181">
    <property type="entry name" value="Acyl_CoA_acyltransferase"/>
</dbReference>
<dbReference type="Gene3D" id="3.40.630.30">
    <property type="match status" value="1"/>
</dbReference>
<keyword evidence="1 4" id="KW-0808">Transferase</keyword>
<dbReference type="InterPro" id="IPR021770">
    <property type="entry name" value="DUF3335"/>
</dbReference>
<dbReference type="RefSeq" id="WP_125180679.1">
    <property type="nucleotide sequence ID" value="NZ_QZMU01000001.1"/>
</dbReference>
<accession>A0A426QI65</accession>
<reference evidence="4 5" key="1">
    <citation type="journal article" date="2010" name="Int. J. Syst. Evol. Microbiol.">
        <title>Thiohalobacter thiocyanaticus gen. nov., sp. nov., a moderately halophilic, sulfur-oxidizing gammaproteobacterium from hypersaline lakes, that utilizes thiocyanate.</title>
        <authorList>
            <person name="Sorokin D.Y."/>
            <person name="Kovaleva O.L."/>
            <person name="Tourova T.P."/>
            <person name="Muyzer G."/>
        </authorList>
    </citation>
    <scope>NUCLEOTIDE SEQUENCE [LARGE SCALE GENOMIC DNA]</scope>
    <source>
        <strain evidence="4 5">Hrh1</strain>
    </source>
</reference>
<dbReference type="PANTHER" id="PTHR43877:SF2">
    <property type="entry name" value="AMINOALKYLPHOSPHONATE N-ACETYLTRANSFERASE-RELATED"/>
    <property type="match status" value="1"/>
</dbReference>
<evidence type="ECO:0000256" key="2">
    <source>
        <dbReference type="ARBA" id="ARBA00023315"/>
    </source>
</evidence>
<dbReference type="InterPro" id="IPR000182">
    <property type="entry name" value="GNAT_dom"/>
</dbReference>
<evidence type="ECO:0000313" key="4">
    <source>
        <dbReference type="EMBL" id="RRQ21406.1"/>
    </source>
</evidence>
<keyword evidence="5" id="KW-1185">Reference proteome</keyword>
<protein>
    <submittedName>
        <fullName evidence="4">GNAT family N-acetyltransferase</fullName>
    </submittedName>
</protein>
<dbReference type="PROSITE" id="PS51186">
    <property type="entry name" value="GNAT"/>
    <property type="match status" value="1"/>
</dbReference>
<name>A0A426QI65_9GAMM</name>
<dbReference type="EMBL" id="QZMU01000001">
    <property type="protein sequence ID" value="RRQ21406.1"/>
    <property type="molecule type" value="Genomic_DNA"/>
</dbReference>
<dbReference type="OrthoDB" id="27442at2"/>
<evidence type="ECO:0000256" key="1">
    <source>
        <dbReference type="ARBA" id="ARBA00022679"/>
    </source>
</evidence>
<comment type="caution">
    <text evidence="4">The sequence shown here is derived from an EMBL/GenBank/DDBJ whole genome shotgun (WGS) entry which is preliminary data.</text>
</comment>
<dbReference type="GO" id="GO:0016747">
    <property type="term" value="F:acyltransferase activity, transferring groups other than amino-acyl groups"/>
    <property type="evidence" value="ECO:0007669"/>
    <property type="project" value="InterPro"/>
</dbReference>
<proteinExistence type="predicted"/>
<organism evidence="4 5">
    <name type="scientific">Thiohalobacter thiocyanaticus</name>
    <dbReference type="NCBI Taxonomy" id="585455"/>
    <lineage>
        <taxon>Bacteria</taxon>
        <taxon>Pseudomonadati</taxon>
        <taxon>Pseudomonadota</taxon>
        <taxon>Gammaproteobacteria</taxon>
        <taxon>Thiohalobacterales</taxon>
        <taxon>Thiohalobacteraceae</taxon>
        <taxon>Thiohalobacter</taxon>
    </lineage>
</organism>
<evidence type="ECO:0000259" key="3">
    <source>
        <dbReference type="PROSITE" id="PS51186"/>
    </source>
</evidence>
<gene>
    <name evidence="4" type="ORF">D6C00_05250</name>
</gene>
<dbReference type="AlphaFoldDB" id="A0A426QI65"/>
<dbReference type="SUPFAM" id="SSF55729">
    <property type="entry name" value="Acyl-CoA N-acyltransferases (Nat)"/>
    <property type="match status" value="1"/>
</dbReference>
<keyword evidence="2" id="KW-0012">Acyltransferase</keyword>